<dbReference type="EMBL" id="CAJGYM010000037">
    <property type="protein sequence ID" value="CAD6193629.1"/>
    <property type="molecule type" value="Genomic_DNA"/>
</dbReference>
<reference evidence="1" key="1">
    <citation type="submission" date="2020-10" db="EMBL/GenBank/DDBJ databases">
        <authorList>
            <person name="Kikuchi T."/>
        </authorList>
    </citation>
    <scope>NUCLEOTIDE SEQUENCE</scope>
    <source>
        <strain evidence="1">NKZ352</strain>
    </source>
</reference>
<dbReference type="AlphaFoldDB" id="A0A8S1HCQ1"/>
<evidence type="ECO:0000313" key="2">
    <source>
        <dbReference type="Proteomes" id="UP000835052"/>
    </source>
</evidence>
<dbReference type="Proteomes" id="UP000835052">
    <property type="component" value="Unassembled WGS sequence"/>
</dbReference>
<evidence type="ECO:0000313" key="1">
    <source>
        <dbReference type="EMBL" id="CAD6193629.1"/>
    </source>
</evidence>
<comment type="caution">
    <text evidence="1">The sequence shown here is derived from an EMBL/GenBank/DDBJ whole genome shotgun (WGS) entry which is preliminary data.</text>
</comment>
<sequence>MKNQGFRESETIGNIGVVLRQGRQATGLAPMWVDSVVRRRRRGITTSPCGKYRVTVHLLSTQQAPPTQVLRVPNPAPYELLRRGFMRHARGGQCRRCFLRFEGKRPDSDE</sequence>
<protein>
    <submittedName>
        <fullName evidence="1">Uncharacterized protein</fullName>
    </submittedName>
</protein>
<keyword evidence="2" id="KW-1185">Reference proteome</keyword>
<gene>
    <name evidence="1" type="ORF">CAUJ_LOCUS9548</name>
</gene>
<organism evidence="1 2">
    <name type="scientific">Caenorhabditis auriculariae</name>
    <dbReference type="NCBI Taxonomy" id="2777116"/>
    <lineage>
        <taxon>Eukaryota</taxon>
        <taxon>Metazoa</taxon>
        <taxon>Ecdysozoa</taxon>
        <taxon>Nematoda</taxon>
        <taxon>Chromadorea</taxon>
        <taxon>Rhabditida</taxon>
        <taxon>Rhabditina</taxon>
        <taxon>Rhabditomorpha</taxon>
        <taxon>Rhabditoidea</taxon>
        <taxon>Rhabditidae</taxon>
        <taxon>Peloderinae</taxon>
        <taxon>Caenorhabditis</taxon>
    </lineage>
</organism>
<proteinExistence type="predicted"/>
<accession>A0A8S1HCQ1</accession>
<name>A0A8S1HCQ1_9PELO</name>